<name>A0ABS5M903_9MICO</name>
<reference evidence="2 3" key="1">
    <citation type="submission" date="2021-02" db="EMBL/GenBank/DDBJ databases">
        <title>Draft genome and description of Leucobacter sp nov strain Marseille-Q4368.</title>
        <authorList>
            <person name="Boxberger M."/>
            <person name="La Scola B."/>
        </authorList>
    </citation>
    <scope>NUCLEOTIDE SEQUENCE [LARGE SCALE GENOMIC DNA]</scope>
    <source>
        <strain evidence="2 3">Marseille-Q4368</strain>
    </source>
</reference>
<dbReference type="GO" id="GO:0004519">
    <property type="term" value="F:endonuclease activity"/>
    <property type="evidence" value="ECO:0007669"/>
    <property type="project" value="UniProtKB-KW"/>
</dbReference>
<dbReference type="InterPro" id="IPR011856">
    <property type="entry name" value="tRNA_endonuc-like_dom_sf"/>
</dbReference>
<comment type="caution">
    <text evidence="2">The sequence shown here is derived from an EMBL/GenBank/DDBJ whole genome shotgun (WGS) entry which is preliminary data.</text>
</comment>
<evidence type="ECO:0000313" key="2">
    <source>
        <dbReference type="EMBL" id="MBS3183461.1"/>
    </source>
</evidence>
<keyword evidence="2" id="KW-0378">Hydrolase</keyword>
<organism evidence="2 3">
    <name type="scientific">Leucobacter manosquensis</name>
    <dbReference type="NCBI Taxonomy" id="2810611"/>
    <lineage>
        <taxon>Bacteria</taxon>
        <taxon>Bacillati</taxon>
        <taxon>Actinomycetota</taxon>
        <taxon>Actinomycetes</taxon>
        <taxon>Micrococcales</taxon>
        <taxon>Microbacteriaceae</taxon>
        <taxon>Leucobacter</taxon>
    </lineage>
</organism>
<dbReference type="EMBL" id="JAFEVO010000002">
    <property type="protein sequence ID" value="MBS3183461.1"/>
    <property type="molecule type" value="Genomic_DNA"/>
</dbReference>
<dbReference type="Pfam" id="PF04471">
    <property type="entry name" value="Mrr_cat"/>
    <property type="match status" value="1"/>
</dbReference>
<evidence type="ECO:0000259" key="1">
    <source>
        <dbReference type="Pfam" id="PF04471"/>
    </source>
</evidence>
<keyword evidence="3" id="KW-1185">Reference proteome</keyword>
<accession>A0ABS5M903</accession>
<dbReference type="InterPro" id="IPR011335">
    <property type="entry name" value="Restrct_endonuc-II-like"/>
</dbReference>
<keyword evidence="2" id="KW-0255">Endonuclease</keyword>
<evidence type="ECO:0000313" key="3">
    <source>
        <dbReference type="Proteomes" id="UP000811492"/>
    </source>
</evidence>
<proteinExistence type="predicted"/>
<keyword evidence="2" id="KW-0540">Nuclease</keyword>
<protein>
    <submittedName>
        <fullName evidence="2">Restriction endonuclease</fullName>
    </submittedName>
</protein>
<gene>
    <name evidence="2" type="ORF">JSQ98_14840</name>
</gene>
<sequence length="378" mass="42267">MGPQKWPELISLGDESLQLAISKIRMHDPDWQSEVFFNDLHLALRNHQLACSMVSRDDTVAAFLRKNRMPHVRSEELREHLWQTLLSQGLPTSDGKVSHEVRAAITSYVAEHIGNAWLWFGGPHLPLGLAASVLTYSRLMADLAVVENETFYDDQGLPARSHYGSIRITTESIILSSVHDQIAGKLPFHPRNWAELNIRDLYGAAIAEAARMIRAVENARERRRQRRERLEQHAGSLALWQQTHHAPQPVRYGLSPIGAELWVQDWLLHMGASDSTVTQASGDGGIDITSTYFISQVKLYVGSVGIADIREFIGVASYDGDRRAPLFFTSGQYPSSAIQIADQTGMALFHFAAETGVVTGINSLAQEYAMYGFFERLE</sequence>
<dbReference type="SUPFAM" id="SSF52980">
    <property type="entry name" value="Restriction endonuclease-like"/>
    <property type="match status" value="1"/>
</dbReference>
<dbReference type="InterPro" id="IPR007560">
    <property type="entry name" value="Restrct_endonuc_IV_Mrr"/>
</dbReference>
<dbReference type="Gene3D" id="3.40.1350.10">
    <property type="match status" value="1"/>
</dbReference>
<feature type="domain" description="Restriction endonuclease type IV Mrr" evidence="1">
    <location>
        <begin position="255"/>
        <end position="349"/>
    </location>
</feature>
<dbReference type="Proteomes" id="UP000811492">
    <property type="component" value="Unassembled WGS sequence"/>
</dbReference>
<dbReference type="RefSeq" id="WP_211650602.1">
    <property type="nucleotide sequence ID" value="NZ_JAFEVO010000002.1"/>
</dbReference>